<dbReference type="Gene3D" id="3.40.50.300">
    <property type="entry name" value="P-loop containing nucleotide triphosphate hydrolases"/>
    <property type="match status" value="1"/>
</dbReference>
<keyword evidence="2" id="KW-0813">Transport</keyword>
<dbReference type="EMBL" id="JBICRM010000016">
    <property type="protein sequence ID" value="MFG1706617.1"/>
    <property type="molecule type" value="Genomic_DNA"/>
</dbReference>
<dbReference type="InterPro" id="IPR050153">
    <property type="entry name" value="Metal_Ion_Import_ABC"/>
</dbReference>
<evidence type="ECO:0000256" key="1">
    <source>
        <dbReference type="ARBA" id="ARBA00005417"/>
    </source>
</evidence>
<evidence type="ECO:0000256" key="3">
    <source>
        <dbReference type="ARBA" id="ARBA00022741"/>
    </source>
</evidence>
<comment type="caution">
    <text evidence="6">The sequence shown here is derived from an EMBL/GenBank/DDBJ whole genome shotgun (WGS) entry which is preliminary data.</text>
</comment>
<dbReference type="PANTHER" id="PTHR42734:SF5">
    <property type="entry name" value="IRON TRANSPORT SYSTEM ATP-BINDING PROTEIN HI_0361-RELATED"/>
    <property type="match status" value="1"/>
</dbReference>
<evidence type="ECO:0000313" key="6">
    <source>
        <dbReference type="EMBL" id="MFG1706617.1"/>
    </source>
</evidence>
<sequence>MAEAALTCEGLSASYGQRIVLTNVTLSVPYGSALALIGPNGAGKSTLIKAVLGLVETGGLMRVLGRDPARARPEVAYVPQADTLDAAFPATAGEVVLMGRYRSIGWLRRPRRHDREIAASALDRVGLATRAKDRFGTLSMGQRQRVLLARAIAAEPRLLLLDESFNGVDSASQETILETLAGLRAISTTIMLATHDLALARRACDLVCLLNGTVRALGTPDQVLQPEHFYQAMTP</sequence>
<comment type="similarity">
    <text evidence="1">Belongs to the ABC transporter superfamily.</text>
</comment>
<evidence type="ECO:0000259" key="5">
    <source>
        <dbReference type="PROSITE" id="PS50893"/>
    </source>
</evidence>
<dbReference type="SMART" id="SM00382">
    <property type="entry name" value="AAA"/>
    <property type="match status" value="1"/>
</dbReference>
<dbReference type="PANTHER" id="PTHR42734">
    <property type="entry name" value="METAL TRANSPORT SYSTEM ATP-BINDING PROTEIN TM_0124-RELATED"/>
    <property type="match status" value="1"/>
</dbReference>
<dbReference type="InterPro" id="IPR003439">
    <property type="entry name" value="ABC_transporter-like_ATP-bd"/>
</dbReference>
<keyword evidence="3" id="KW-0547">Nucleotide-binding</keyword>
<gene>
    <name evidence="6" type="ORF">ACFLIM_25820</name>
</gene>
<dbReference type="CDD" id="cd03235">
    <property type="entry name" value="ABC_Metallic_Cations"/>
    <property type="match status" value="1"/>
</dbReference>
<feature type="domain" description="ABC transporter" evidence="5">
    <location>
        <begin position="6"/>
        <end position="235"/>
    </location>
</feature>
<dbReference type="RefSeq" id="WP_393169632.1">
    <property type="nucleotide sequence ID" value="NZ_JBICRM010000016.1"/>
</dbReference>
<dbReference type="PROSITE" id="PS50893">
    <property type="entry name" value="ABC_TRANSPORTER_2"/>
    <property type="match status" value="1"/>
</dbReference>
<keyword evidence="7" id="KW-1185">Reference proteome</keyword>
<dbReference type="InterPro" id="IPR003593">
    <property type="entry name" value="AAA+_ATPase"/>
</dbReference>
<name>A0ABW7AH51_9ACTN</name>
<organism evidence="6 7">
    <name type="scientific">Nonomuraea marmarensis</name>
    <dbReference type="NCBI Taxonomy" id="3351344"/>
    <lineage>
        <taxon>Bacteria</taxon>
        <taxon>Bacillati</taxon>
        <taxon>Actinomycetota</taxon>
        <taxon>Actinomycetes</taxon>
        <taxon>Streptosporangiales</taxon>
        <taxon>Streptosporangiaceae</taxon>
        <taxon>Nonomuraea</taxon>
    </lineage>
</organism>
<evidence type="ECO:0000256" key="4">
    <source>
        <dbReference type="ARBA" id="ARBA00022840"/>
    </source>
</evidence>
<evidence type="ECO:0000313" key="7">
    <source>
        <dbReference type="Proteomes" id="UP001603978"/>
    </source>
</evidence>
<proteinExistence type="inferred from homology"/>
<dbReference type="Proteomes" id="UP001603978">
    <property type="component" value="Unassembled WGS sequence"/>
</dbReference>
<dbReference type="GO" id="GO:0005524">
    <property type="term" value="F:ATP binding"/>
    <property type="evidence" value="ECO:0007669"/>
    <property type="project" value="UniProtKB-KW"/>
</dbReference>
<keyword evidence="4 6" id="KW-0067">ATP-binding</keyword>
<dbReference type="InterPro" id="IPR027417">
    <property type="entry name" value="P-loop_NTPase"/>
</dbReference>
<dbReference type="SUPFAM" id="SSF52540">
    <property type="entry name" value="P-loop containing nucleoside triphosphate hydrolases"/>
    <property type="match status" value="1"/>
</dbReference>
<protein>
    <submittedName>
        <fullName evidence="6">Metal ABC transporter ATP-binding protein</fullName>
    </submittedName>
</protein>
<dbReference type="Pfam" id="PF00005">
    <property type="entry name" value="ABC_tran"/>
    <property type="match status" value="1"/>
</dbReference>
<evidence type="ECO:0000256" key="2">
    <source>
        <dbReference type="ARBA" id="ARBA00022448"/>
    </source>
</evidence>
<accession>A0ABW7AH51</accession>
<reference evidence="6 7" key="1">
    <citation type="submission" date="2024-10" db="EMBL/GenBank/DDBJ databases">
        <authorList>
            <person name="Topkara A.R."/>
            <person name="Saygin H."/>
        </authorList>
    </citation>
    <scope>NUCLEOTIDE SEQUENCE [LARGE SCALE GENOMIC DNA]</scope>
    <source>
        <strain evidence="6 7">M3C6</strain>
    </source>
</reference>